<evidence type="ECO:0000313" key="2">
    <source>
        <dbReference type="EMBL" id="KAF4625142.1"/>
    </source>
</evidence>
<feature type="region of interest" description="Disordered" evidence="1">
    <location>
        <begin position="202"/>
        <end position="224"/>
    </location>
</feature>
<dbReference type="AlphaFoldDB" id="A0A8H4R851"/>
<sequence length="239" mass="27314">MTNLRAKLGAYARLFDEFNAKYHKPLPTLKIANDGKNSMIGLQGAKISYVSSIPSCENTMHWEMIKKERQAGLAEDQIWEWRDARLGRHQAEVIYTYCGYWCNLKLYILGGLGRVETRLQNQGDNLKDIRESINWIVVNTTATKSAKGESSVRTAYENDDREFWRDLRRQLLKERFLGAAVQRKQSLIRAYVTALAKKEVLDEDESDGDEASMNTKEAASDSQARILEDIIKSQKEDSG</sequence>
<comment type="caution">
    <text evidence="2">The sequence shown here is derived from an EMBL/GenBank/DDBJ whole genome shotgun (WGS) entry which is preliminary data.</text>
</comment>
<protein>
    <submittedName>
        <fullName evidence="2">Uncharacterized protein</fullName>
    </submittedName>
</protein>
<organism evidence="2 3">
    <name type="scientific">Cudoniella acicularis</name>
    <dbReference type="NCBI Taxonomy" id="354080"/>
    <lineage>
        <taxon>Eukaryota</taxon>
        <taxon>Fungi</taxon>
        <taxon>Dikarya</taxon>
        <taxon>Ascomycota</taxon>
        <taxon>Pezizomycotina</taxon>
        <taxon>Leotiomycetes</taxon>
        <taxon>Helotiales</taxon>
        <taxon>Tricladiaceae</taxon>
        <taxon>Cudoniella</taxon>
    </lineage>
</organism>
<accession>A0A8H4R851</accession>
<dbReference type="Proteomes" id="UP000566819">
    <property type="component" value="Unassembled WGS sequence"/>
</dbReference>
<evidence type="ECO:0000256" key="1">
    <source>
        <dbReference type="SAM" id="MobiDB-lite"/>
    </source>
</evidence>
<reference evidence="2 3" key="1">
    <citation type="submission" date="2020-03" db="EMBL/GenBank/DDBJ databases">
        <title>Draft Genome Sequence of Cudoniella acicularis.</title>
        <authorList>
            <person name="Buettner E."/>
            <person name="Kellner H."/>
        </authorList>
    </citation>
    <scope>NUCLEOTIDE SEQUENCE [LARGE SCALE GENOMIC DNA]</scope>
    <source>
        <strain evidence="2 3">DSM 108380</strain>
    </source>
</reference>
<name>A0A8H4R851_9HELO</name>
<keyword evidence="3" id="KW-1185">Reference proteome</keyword>
<evidence type="ECO:0000313" key="3">
    <source>
        <dbReference type="Proteomes" id="UP000566819"/>
    </source>
</evidence>
<dbReference type="EMBL" id="JAAMPI010001454">
    <property type="protein sequence ID" value="KAF4625142.1"/>
    <property type="molecule type" value="Genomic_DNA"/>
</dbReference>
<proteinExistence type="predicted"/>
<gene>
    <name evidence="2" type="ORF">G7Y89_g13027</name>
</gene>
<feature type="compositionally biased region" description="Polar residues" evidence="1">
    <location>
        <begin position="212"/>
        <end position="223"/>
    </location>
</feature>
<dbReference type="OrthoDB" id="7464126at2759"/>